<accession>C1B8C5</accession>
<feature type="compositionally biased region" description="Polar residues" evidence="1">
    <location>
        <begin position="41"/>
        <end position="56"/>
    </location>
</feature>
<dbReference type="Proteomes" id="UP000002212">
    <property type="component" value="Chromosome"/>
</dbReference>
<reference evidence="2 3" key="1">
    <citation type="submission" date="2009-03" db="EMBL/GenBank/DDBJ databases">
        <title>Comparison of the complete genome sequences of Rhodococcus erythropolis PR4 and Rhodococcus opacus B4.</title>
        <authorList>
            <person name="Takarada H."/>
            <person name="Sekine M."/>
            <person name="Hosoyama A."/>
            <person name="Yamada R."/>
            <person name="Fujisawa T."/>
            <person name="Omata S."/>
            <person name="Shimizu A."/>
            <person name="Tsukatani N."/>
            <person name="Tanikawa S."/>
            <person name="Fujita N."/>
            <person name="Harayama S."/>
        </authorList>
    </citation>
    <scope>NUCLEOTIDE SEQUENCE [LARGE SCALE GENOMIC DNA]</scope>
    <source>
        <strain evidence="2 3">B4</strain>
    </source>
</reference>
<proteinExistence type="predicted"/>
<gene>
    <name evidence="2" type="ordered locus">ROP_36810</name>
</gene>
<sequence>MTTEPGKQLHEEPQSERGPQGSRDAGPDQAGADETGREAGSLNQEEVASTAEQGRNPTAAAGSLPPGDAEPPIPPYEGRTTSTQSGRPEHDDHVDSGGTQ</sequence>
<feature type="region of interest" description="Disordered" evidence="1">
    <location>
        <begin position="1"/>
        <end position="100"/>
    </location>
</feature>
<dbReference type="RefSeq" id="WP_012690867.1">
    <property type="nucleotide sequence ID" value="NC_012522.1"/>
</dbReference>
<dbReference type="AlphaFoldDB" id="C1B8C5"/>
<protein>
    <submittedName>
        <fullName evidence="2">Uncharacterized protein</fullName>
    </submittedName>
</protein>
<dbReference type="STRING" id="632772.ROP_36810"/>
<dbReference type="KEGG" id="rop:ROP_36810"/>
<dbReference type="EMBL" id="AP011115">
    <property type="protein sequence ID" value="BAH51928.1"/>
    <property type="molecule type" value="Genomic_DNA"/>
</dbReference>
<feature type="compositionally biased region" description="Basic and acidic residues" evidence="1">
    <location>
        <begin position="87"/>
        <end position="100"/>
    </location>
</feature>
<organism evidence="2 3">
    <name type="scientific">Rhodococcus opacus (strain B4)</name>
    <dbReference type="NCBI Taxonomy" id="632772"/>
    <lineage>
        <taxon>Bacteria</taxon>
        <taxon>Bacillati</taxon>
        <taxon>Actinomycetota</taxon>
        <taxon>Actinomycetes</taxon>
        <taxon>Mycobacteriales</taxon>
        <taxon>Nocardiaceae</taxon>
        <taxon>Rhodococcus</taxon>
    </lineage>
</organism>
<evidence type="ECO:0000313" key="3">
    <source>
        <dbReference type="Proteomes" id="UP000002212"/>
    </source>
</evidence>
<dbReference type="HOGENOM" id="CLU_129300_0_0_11"/>
<dbReference type="PATRIC" id="fig|632772.20.peg.3865"/>
<evidence type="ECO:0000313" key="2">
    <source>
        <dbReference type="EMBL" id="BAH51928.1"/>
    </source>
</evidence>
<evidence type="ECO:0000256" key="1">
    <source>
        <dbReference type="SAM" id="MobiDB-lite"/>
    </source>
</evidence>
<name>C1B8C5_RHOOB</name>